<name>A0A2R6NTW6_9APHY</name>
<protein>
    <recommendedName>
        <fullName evidence="2">Protein kinase domain-containing protein</fullName>
    </recommendedName>
</protein>
<dbReference type="Pfam" id="PF00069">
    <property type="entry name" value="Pkinase"/>
    <property type="match status" value="1"/>
</dbReference>
<organism evidence="3 4">
    <name type="scientific">Hermanssonia centrifuga</name>
    <dbReference type="NCBI Taxonomy" id="98765"/>
    <lineage>
        <taxon>Eukaryota</taxon>
        <taxon>Fungi</taxon>
        <taxon>Dikarya</taxon>
        <taxon>Basidiomycota</taxon>
        <taxon>Agaricomycotina</taxon>
        <taxon>Agaricomycetes</taxon>
        <taxon>Polyporales</taxon>
        <taxon>Meruliaceae</taxon>
        <taxon>Hermanssonia</taxon>
    </lineage>
</organism>
<dbReference type="OrthoDB" id="346907at2759"/>
<dbReference type="GO" id="GO:0004674">
    <property type="term" value="F:protein serine/threonine kinase activity"/>
    <property type="evidence" value="ECO:0007669"/>
    <property type="project" value="TreeGrafter"/>
</dbReference>
<evidence type="ECO:0000259" key="2">
    <source>
        <dbReference type="PROSITE" id="PS50011"/>
    </source>
</evidence>
<keyword evidence="1" id="KW-0472">Membrane</keyword>
<keyword evidence="1" id="KW-1133">Transmembrane helix</keyword>
<evidence type="ECO:0000256" key="1">
    <source>
        <dbReference type="SAM" id="Phobius"/>
    </source>
</evidence>
<dbReference type="EMBL" id="MLYV02000838">
    <property type="protein sequence ID" value="PSR76591.1"/>
    <property type="molecule type" value="Genomic_DNA"/>
</dbReference>
<dbReference type="InterPro" id="IPR008266">
    <property type="entry name" value="Tyr_kinase_AS"/>
</dbReference>
<sequence>MSNVLVQPAGRHAPYDQLLGTDTTDLLAQIAPLQGYEHITILQDIAQLVDHLAQTVQEQTEGLCCDVYRNLVQELSAYIKFIAWVLSIDHELMSTELYPNLTTFTSKAQDTVIVMQAKLSSGALSQMDSRNDKQLNDYLGELRQSFVALDVVKALDAARLFALELLPLSFKFLCTYPQISNVMMNQIQEVVDSIKEPNRGCDRSKLCHMLRDISKQSGILPSSLFIHGVSRTDNDPVNGGSHADIYRGQYQGQAVALKRLRVTLQESSTQVYHKLFHREVLAWRQLHHEHVLPLLGVDCDTFTHYACMALPWMEYGDVLNCSSILRARDVPVPRERWMRELANGLAYLHAEELSHGDLRAANILVDSDLSVKITDFGMVSFAASLGSRPHGSARWTSPELLKGTIRCADQPSDVYAYGCVCVELYSQAPPFAHIEHEYRVIFAVLAGERPQRPCETAEASQRVLPGVRGLVPGQDVSNLLDTGDSTVGCAMPDSIWTLVQMCLRESPGQRPKAKDVRHQLDVWKISPNTSILIDCIPPIIVDEPRDNPPRIPERFELELEEDRLPTSIDKSGKRARNRMWRLLICSVLTVTALVAAILVFYYPTSIAIRITLVVVLGMLATITTLFLFLDYGMPKKESSQQLPWKSLKYKLRLKALYDETVWATQAFCEALKTLLIHKREKGGMLPSSKAEKR</sequence>
<comment type="caution">
    <text evidence="3">The sequence shown here is derived from an EMBL/GenBank/DDBJ whole genome shotgun (WGS) entry which is preliminary data.</text>
</comment>
<keyword evidence="4" id="KW-1185">Reference proteome</keyword>
<evidence type="ECO:0000313" key="3">
    <source>
        <dbReference type="EMBL" id="PSR76591.1"/>
    </source>
</evidence>
<dbReference type="AlphaFoldDB" id="A0A2R6NTW6"/>
<dbReference type="STRING" id="98765.A0A2R6NTW6"/>
<dbReference type="Gene3D" id="1.10.510.10">
    <property type="entry name" value="Transferase(Phosphotransferase) domain 1"/>
    <property type="match status" value="1"/>
</dbReference>
<feature type="transmembrane region" description="Helical" evidence="1">
    <location>
        <begin position="608"/>
        <end position="629"/>
    </location>
</feature>
<gene>
    <name evidence="3" type="ORF">PHLCEN_2v8349</name>
</gene>
<dbReference type="PROSITE" id="PS00109">
    <property type="entry name" value="PROTEIN_KINASE_TYR"/>
    <property type="match status" value="1"/>
</dbReference>
<dbReference type="InterPro" id="IPR000719">
    <property type="entry name" value="Prot_kinase_dom"/>
</dbReference>
<dbReference type="InterPro" id="IPR011009">
    <property type="entry name" value="Kinase-like_dom_sf"/>
</dbReference>
<accession>A0A2R6NTW6</accession>
<dbReference type="PANTHER" id="PTHR44329">
    <property type="entry name" value="SERINE/THREONINE-PROTEIN KINASE TNNI3K-RELATED"/>
    <property type="match status" value="1"/>
</dbReference>
<reference evidence="3 4" key="1">
    <citation type="submission" date="2018-02" db="EMBL/GenBank/DDBJ databases">
        <title>Genome sequence of the basidiomycete white-rot fungus Phlebia centrifuga.</title>
        <authorList>
            <person name="Granchi Z."/>
            <person name="Peng M."/>
            <person name="de Vries R.P."/>
            <person name="Hilden K."/>
            <person name="Makela M.R."/>
            <person name="Grigoriev I."/>
            <person name="Riley R."/>
        </authorList>
    </citation>
    <scope>NUCLEOTIDE SEQUENCE [LARGE SCALE GENOMIC DNA]</scope>
    <source>
        <strain evidence="3 4">FBCC195</strain>
    </source>
</reference>
<feature type="domain" description="Protein kinase" evidence="2">
    <location>
        <begin position="231"/>
        <end position="521"/>
    </location>
</feature>
<dbReference type="PROSITE" id="PS50011">
    <property type="entry name" value="PROTEIN_KINASE_DOM"/>
    <property type="match status" value="1"/>
</dbReference>
<dbReference type="Proteomes" id="UP000186601">
    <property type="component" value="Unassembled WGS sequence"/>
</dbReference>
<dbReference type="SUPFAM" id="SSF56112">
    <property type="entry name" value="Protein kinase-like (PK-like)"/>
    <property type="match status" value="1"/>
</dbReference>
<evidence type="ECO:0000313" key="4">
    <source>
        <dbReference type="Proteomes" id="UP000186601"/>
    </source>
</evidence>
<dbReference type="GO" id="GO:0005524">
    <property type="term" value="F:ATP binding"/>
    <property type="evidence" value="ECO:0007669"/>
    <property type="project" value="InterPro"/>
</dbReference>
<keyword evidence="1" id="KW-0812">Transmembrane</keyword>
<feature type="transmembrane region" description="Helical" evidence="1">
    <location>
        <begin position="580"/>
        <end position="602"/>
    </location>
</feature>
<proteinExistence type="predicted"/>
<dbReference type="InterPro" id="IPR051681">
    <property type="entry name" value="Ser/Thr_Kinases-Pseudokinases"/>
</dbReference>